<gene>
    <name evidence="2" type="ORF">AYBTSS11_LOCUS25388</name>
</gene>
<keyword evidence="3" id="KW-1185">Reference proteome</keyword>
<evidence type="ECO:0000313" key="3">
    <source>
        <dbReference type="Proteomes" id="UP001189624"/>
    </source>
</evidence>
<feature type="region of interest" description="Disordered" evidence="1">
    <location>
        <begin position="24"/>
        <end position="44"/>
    </location>
</feature>
<accession>A0AA86VM62</accession>
<reference evidence="2" key="1">
    <citation type="submission" date="2023-10" db="EMBL/GenBank/DDBJ databases">
        <authorList>
            <person name="Domelevo Entfellner J.-B."/>
        </authorList>
    </citation>
    <scope>NUCLEOTIDE SEQUENCE</scope>
</reference>
<proteinExistence type="predicted"/>
<dbReference type="EMBL" id="OY731406">
    <property type="protein sequence ID" value="CAJ1973327.1"/>
    <property type="molecule type" value="Genomic_DNA"/>
</dbReference>
<dbReference type="AlphaFoldDB" id="A0AA86VM62"/>
<protein>
    <submittedName>
        <fullName evidence="2">Uncharacterized protein</fullName>
    </submittedName>
</protein>
<sequence>MILGTTIVLCLHGYQERCEQSAIKREREGEEKEKGTKMEQRLQHQSDEVKGHWVWVWGLQETSLSIGKNTTRRLVAFSVAQKRVMEFQTLLQQTLANAVQ</sequence>
<evidence type="ECO:0000256" key="1">
    <source>
        <dbReference type="SAM" id="MobiDB-lite"/>
    </source>
</evidence>
<dbReference type="Gramene" id="rna-AYBTSS11_LOCUS25388">
    <property type="protein sequence ID" value="CAJ1973327.1"/>
    <property type="gene ID" value="gene-AYBTSS11_LOCUS25388"/>
</dbReference>
<name>A0AA86VM62_9FABA</name>
<organism evidence="2 3">
    <name type="scientific">Sphenostylis stenocarpa</name>
    <dbReference type="NCBI Taxonomy" id="92480"/>
    <lineage>
        <taxon>Eukaryota</taxon>
        <taxon>Viridiplantae</taxon>
        <taxon>Streptophyta</taxon>
        <taxon>Embryophyta</taxon>
        <taxon>Tracheophyta</taxon>
        <taxon>Spermatophyta</taxon>
        <taxon>Magnoliopsida</taxon>
        <taxon>eudicotyledons</taxon>
        <taxon>Gunneridae</taxon>
        <taxon>Pentapetalae</taxon>
        <taxon>rosids</taxon>
        <taxon>fabids</taxon>
        <taxon>Fabales</taxon>
        <taxon>Fabaceae</taxon>
        <taxon>Papilionoideae</taxon>
        <taxon>50 kb inversion clade</taxon>
        <taxon>NPAAA clade</taxon>
        <taxon>indigoferoid/millettioid clade</taxon>
        <taxon>Phaseoleae</taxon>
        <taxon>Sphenostylis</taxon>
    </lineage>
</organism>
<evidence type="ECO:0000313" key="2">
    <source>
        <dbReference type="EMBL" id="CAJ1973327.1"/>
    </source>
</evidence>
<dbReference type="Proteomes" id="UP001189624">
    <property type="component" value="Chromosome 9"/>
</dbReference>